<evidence type="ECO:0000256" key="1">
    <source>
        <dbReference type="ARBA" id="ARBA00022630"/>
    </source>
</evidence>
<dbReference type="PANTHER" id="PTHR23023">
    <property type="entry name" value="DIMETHYLANILINE MONOOXYGENASE"/>
    <property type="match status" value="1"/>
</dbReference>
<dbReference type="Proteomes" id="UP000310066">
    <property type="component" value="Unassembled WGS sequence"/>
</dbReference>
<feature type="domain" description="DUF6314" evidence="5">
    <location>
        <begin position="589"/>
        <end position="752"/>
    </location>
</feature>
<dbReference type="GO" id="GO:0016491">
    <property type="term" value="F:oxidoreductase activity"/>
    <property type="evidence" value="ECO:0007669"/>
    <property type="project" value="UniProtKB-KW"/>
</dbReference>
<comment type="caution">
    <text evidence="6">The sequence shown here is derived from an EMBL/GenBank/DDBJ whole genome shotgun (WGS) entry which is preliminary data.</text>
</comment>
<accession>A0A4U0V652</accession>
<dbReference type="Pfam" id="PF07992">
    <property type="entry name" value="Pyr_redox_2"/>
    <property type="match status" value="1"/>
</dbReference>
<evidence type="ECO:0000313" key="7">
    <source>
        <dbReference type="Proteomes" id="UP000310066"/>
    </source>
</evidence>
<dbReference type="InterPro" id="IPR050346">
    <property type="entry name" value="FMO-like"/>
</dbReference>
<keyword evidence="2" id="KW-0274">FAD</keyword>
<dbReference type="EMBL" id="NAJP01000016">
    <property type="protein sequence ID" value="TKA44194.1"/>
    <property type="molecule type" value="Genomic_DNA"/>
</dbReference>
<dbReference type="InterPro" id="IPR045632">
    <property type="entry name" value="DUF6314"/>
</dbReference>
<organism evidence="6 7">
    <name type="scientific">Friedmanniomyces endolithicus</name>
    <dbReference type="NCBI Taxonomy" id="329885"/>
    <lineage>
        <taxon>Eukaryota</taxon>
        <taxon>Fungi</taxon>
        <taxon>Dikarya</taxon>
        <taxon>Ascomycota</taxon>
        <taxon>Pezizomycotina</taxon>
        <taxon>Dothideomycetes</taxon>
        <taxon>Dothideomycetidae</taxon>
        <taxon>Mycosphaerellales</taxon>
        <taxon>Teratosphaeriaceae</taxon>
        <taxon>Friedmanniomyces</taxon>
    </lineage>
</organism>
<dbReference type="InterPro" id="IPR023753">
    <property type="entry name" value="FAD/NAD-binding_dom"/>
</dbReference>
<reference evidence="6 7" key="1">
    <citation type="submission" date="2017-03" db="EMBL/GenBank/DDBJ databases">
        <title>Genomes of endolithic fungi from Antarctica.</title>
        <authorList>
            <person name="Coleine C."/>
            <person name="Masonjones S."/>
            <person name="Stajich J.E."/>
        </authorList>
    </citation>
    <scope>NUCLEOTIDE SEQUENCE [LARGE SCALE GENOMIC DNA]</scope>
    <source>
        <strain evidence="6 7">CCFEE 5311</strain>
    </source>
</reference>
<dbReference type="AlphaFoldDB" id="A0A4U0V652"/>
<evidence type="ECO:0000313" key="6">
    <source>
        <dbReference type="EMBL" id="TKA44194.1"/>
    </source>
</evidence>
<evidence type="ECO:0000256" key="2">
    <source>
        <dbReference type="ARBA" id="ARBA00022827"/>
    </source>
</evidence>
<sequence>MDSSQPPSTRKRVCIIGAGPAGLVAAKTLQQTRRFTLTLFEKSHRIGGLWALDETTQTGFLAPGTPTNLSRFTVGFSDLDWREVDLGGQHDGDGARRGEGGVPMFPKAWQVGRYLEEYRRLYVPEEVLRLEREVLRAERCVEEGRAAVWRVESRDGEGKGRVEEFDYLVVASGFFAKPRWPGQGGPGLGNGDVRSRIRTMHSSQFRTLDDLFSGKSNAAEKTILIVGGGNSAGETAAAVAMQLSDAAWSPDTTQQKLYKGCKITHITPRPIYGLPPYLEYEKDSMSYVPIDFKLYDFSKRPQMDSYAGQQTPEIRDIVHGALQRMVGGDQSDLGSEALTSPPKGDSRGTVYVALSETYAEFVRSGLVEAKAGWVVSISQGTEGTATAAVEHGDEHYTIDNVGAAIYATGYTPSTALDFLRDDVKQALQFDLKSARLPLVLDQWQTMSAALPDIAFLGFYEGPYWSIMEMQAQLIADRWINERIPTPQRSYEEDHKLIRLREAMQEKALDVPQYWFGDYLGYMEDIASHLQLSRNDAAFAEREGCTSPARYVSAQTDKLQADAIMADLHKTWRDCIDHGRFVARAALRAMQGNWNISRKIESEDPAYSGTLQGQASFHPRFPTADKSGRVADLEFVYVESGEFTSSSSGMTMHARRRYVYRYSEVDDQLSVWFVKPENDLEVDYLFNDLTFVPPAEARKAGACIAKADHLCVDDMYWTQYTLPMEAIVLRRFKIEHTVKGPQKDYVATTQFTRPLVPATRR</sequence>
<dbReference type="OrthoDB" id="66881at2759"/>
<evidence type="ECO:0000259" key="5">
    <source>
        <dbReference type="Pfam" id="PF19834"/>
    </source>
</evidence>
<dbReference type="Pfam" id="PF19834">
    <property type="entry name" value="DUF6314"/>
    <property type="match status" value="1"/>
</dbReference>
<name>A0A4U0V652_9PEZI</name>
<dbReference type="InterPro" id="IPR036188">
    <property type="entry name" value="FAD/NAD-bd_sf"/>
</dbReference>
<dbReference type="Gene3D" id="3.50.50.60">
    <property type="entry name" value="FAD/NAD(P)-binding domain"/>
    <property type="match status" value="2"/>
</dbReference>
<proteinExistence type="predicted"/>
<feature type="domain" description="FAD/NAD(P)-binding" evidence="4">
    <location>
        <begin position="12"/>
        <end position="240"/>
    </location>
</feature>
<evidence type="ECO:0000256" key="3">
    <source>
        <dbReference type="ARBA" id="ARBA00023002"/>
    </source>
</evidence>
<protein>
    <submittedName>
        <fullName evidence="6">Uncharacterized protein</fullName>
    </submittedName>
</protein>
<dbReference type="PRINTS" id="PR00419">
    <property type="entry name" value="ADXRDTASE"/>
</dbReference>
<evidence type="ECO:0000259" key="4">
    <source>
        <dbReference type="Pfam" id="PF07992"/>
    </source>
</evidence>
<keyword evidence="3" id="KW-0560">Oxidoreductase</keyword>
<dbReference type="SUPFAM" id="SSF51905">
    <property type="entry name" value="FAD/NAD(P)-binding domain"/>
    <property type="match status" value="1"/>
</dbReference>
<keyword evidence="1" id="KW-0285">Flavoprotein</keyword>
<gene>
    <name evidence="6" type="ORF">B0A54_04961</name>
</gene>